<gene>
    <name evidence="1" type="ORF">C0V70_15000</name>
</gene>
<dbReference type="EMBL" id="CP025704">
    <property type="protein sequence ID" value="AUN99389.1"/>
    <property type="molecule type" value="Genomic_DNA"/>
</dbReference>
<dbReference type="GO" id="GO:0008218">
    <property type="term" value="P:bioluminescence"/>
    <property type="evidence" value="ECO:0007669"/>
    <property type="project" value="InterPro"/>
</dbReference>
<keyword evidence="2" id="KW-1185">Reference proteome</keyword>
<organism evidence="1 2">
    <name type="scientific">Bacteriovorax stolpii</name>
    <name type="common">Bdellovibrio stolpii</name>
    <dbReference type="NCBI Taxonomy" id="960"/>
    <lineage>
        <taxon>Bacteria</taxon>
        <taxon>Pseudomonadati</taxon>
        <taxon>Bdellovibrionota</taxon>
        <taxon>Bacteriovoracia</taxon>
        <taxon>Bacteriovoracales</taxon>
        <taxon>Bacteriovoracaceae</taxon>
        <taxon>Bacteriovorax</taxon>
    </lineage>
</organism>
<name>A0A2K9NV49_BACTC</name>
<dbReference type="GO" id="GO:0047474">
    <property type="term" value="F:long-chain fatty acid--protein ligase activity"/>
    <property type="evidence" value="ECO:0007669"/>
    <property type="project" value="InterPro"/>
</dbReference>
<dbReference type="RefSeq" id="WP_102244680.1">
    <property type="nucleotide sequence ID" value="NZ_CP025704.1"/>
</dbReference>
<dbReference type="Proteomes" id="UP000235584">
    <property type="component" value="Chromosome"/>
</dbReference>
<evidence type="ECO:0000313" key="1">
    <source>
        <dbReference type="EMBL" id="AUN99389.1"/>
    </source>
</evidence>
<dbReference type="Gene3D" id="3.40.50.12780">
    <property type="entry name" value="N-terminal domain of ligase-like"/>
    <property type="match status" value="1"/>
</dbReference>
<protein>
    <submittedName>
        <fullName evidence="1">Acyl-protein synthase</fullName>
    </submittedName>
</protein>
<dbReference type="InterPro" id="IPR042099">
    <property type="entry name" value="ANL_N_sf"/>
</dbReference>
<dbReference type="InterPro" id="IPR007534">
    <property type="entry name" value="LuxE"/>
</dbReference>
<dbReference type="AlphaFoldDB" id="A0A2K9NV49"/>
<reference evidence="1 2" key="1">
    <citation type="submission" date="2018-01" db="EMBL/GenBank/DDBJ databases">
        <title>Complete genome sequence of Bacteriovorax stolpii DSM12778.</title>
        <authorList>
            <person name="Tang B."/>
            <person name="Chang J."/>
        </authorList>
    </citation>
    <scope>NUCLEOTIDE SEQUENCE [LARGE SCALE GENOMIC DNA]</scope>
    <source>
        <strain evidence="1 2">DSM 12778</strain>
    </source>
</reference>
<proteinExistence type="predicted"/>
<evidence type="ECO:0000313" key="2">
    <source>
        <dbReference type="Proteomes" id="UP000235584"/>
    </source>
</evidence>
<accession>A0A2K9NV49</accession>
<dbReference type="KEGG" id="bsto:C0V70_15000"/>
<sequence length="388" mass="44232">MEQNKLRVPNSDKLKNVQSLCDQSDPYSGFKKSDDDFIKAMKEISAWHIEKSDFYRDLSQSQKFNPEDIKTLDDCLKIPHLWAHFFKGNEILSVPPSEVFLHLTSSGTTGQKSQIFFDEWTIRSAQRMVDWIFEKYGWVTETQKCNYILFSYQTEASSKLGTAYTDNFLCKYAPINEVFTALKLTGSGGHEFDCFGTIDAFKRFADQGLPVRLFGFPAFFYFALERMKKLGLPPLKFHKDSMVFLGGGWKGHADKQIEKNDLYELAEEMLGIPNDRLRDGFGSVEHCIPYVECSHHEFHVPVWSRVFIRDVETLKPLGLNQKGFLHFVSPYITSMPAHSVIMGDMASLHEKCKCGMETPYFKIHGRAGVSKNKSCALAASELLKGKAS</sequence>
<dbReference type="Pfam" id="PF04443">
    <property type="entry name" value="LuxE"/>
    <property type="match status" value="1"/>
</dbReference>